<feature type="domain" description="HTH araC/xylS-type" evidence="4">
    <location>
        <begin position="138"/>
        <end position="237"/>
    </location>
</feature>
<dbReference type="RefSeq" id="WP_141963640.1">
    <property type="nucleotide sequence ID" value="NZ_VFOZ01000003.1"/>
</dbReference>
<dbReference type="EMBL" id="VFOZ01000003">
    <property type="protein sequence ID" value="TQL87966.1"/>
    <property type="molecule type" value="Genomic_DNA"/>
</dbReference>
<keyword evidence="6" id="KW-1185">Reference proteome</keyword>
<evidence type="ECO:0000313" key="6">
    <source>
        <dbReference type="Proteomes" id="UP000316096"/>
    </source>
</evidence>
<dbReference type="GO" id="GO:0003700">
    <property type="term" value="F:DNA-binding transcription factor activity"/>
    <property type="evidence" value="ECO:0007669"/>
    <property type="project" value="InterPro"/>
</dbReference>
<dbReference type="Gene3D" id="1.10.10.60">
    <property type="entry name" value="Homeodomain-like"/>
    <property type="match status" value="1"/>
</dbReference>
<dbReference type="PANTHER" id="PTHR46796">
    <property type="entry name" value="HTH-TYPE TRANSCRIPTIONAL ACTIVATOR RHAS-RELATED"/>
    <property type="match status" value="1"/>
</dbReference>
<proteinExistence type="predicted"/>
<dbReference type="Pfam" id="PF20240">
    <property type="entry name" value="DUF6597"/>
    <property type="match status" value="1"/>
</dbReference>
<reference evidence="5 6" key="1">
    <citation type="submission" date="2019-06" db="EMBL/GenBank/DDBJ databases">
        <title>Sequencing the genomes of 1000 actinobacteria strains.</title>
        <authorList>
            <person name="Klenk H.-P."/>
        </authorList>
    </citation>
    <scope>NUCLEOTIDE SEQUENCE [LARGE SCALE GENOMIC DNA]</scope>
    <source>
        <strain evidence="5 6">DSM 102200</strain>
    </source>
</reference>
<evidence type="ECO:0000259" key="4">
    <source>
        <dbReference type="PROSITE" id="PS01124"/>
    </source>
</evidence>
<dbReference type="PROSITE" id="PS01124">
    <property type="entry name" value="HTH_ARAC_FAMILY_2"/>
    <property type="match status" value="1"/>
</dbReference>
<comment type="caution">
    <text evidence="5">The sequence shown here is derived from an EMBL/GenBank/DDBJ whole genome shotgun (WGS) entry which is preliminary data.</text>
</comment>
<keyword evidence="2 5" id="KW-0238">DNA-binding</keyword>
<dbReference type="PANTHER" id="PTHR46796:SF15">
    <property type="entry name" value="BLL1074 PROTEIN"/>
    <property type="match status" value="1"/>
</dbReference>
<gene>
    <name evidence="5" type="ORF">FB559_8578</name>
</gene>
<dbReference type="AlphaFoldDB" id="A0A543BTA1"/>
<dbReference type="InterPro" id="IPR050204">
    <property type="entry name" value="AraC_XylS_family_regulators"/>
</dbReference>
<dbReference type="GO" id="GO:0043565">
    <property type="term" value="F:sequence-specific DNA binding"/>
    <property type="evidence" value="ECO:0007669"/>
    <property type="project" value="InterPro"/>
</dbReference>
<protein>
    <submittedName>
        <fullName evidence="5">AraC-like DNA-binding protein</fullName>
    </submittedName>
</protein>
<keyword evidence="1" id="KW-0805">Transcription regulation</keyword>
<dbReference type="Pfam" id="PF12833">
    <property type="entry name" value="HTH_18"/>
    <property type="match status" value="1"/>
</dbReference>
<evidence type="ECO:0000256" key="2">
    <source>
        <dbReference type="ARBA" id="ARBA00023125"/>
    </source>
</evidence>
<dbReference type="OrthoDB" id="9815799at2"/>
<name>A0A543BTA1_9ACTN</name>
<dbReference type="InterPro" id="IPR046532">
    <property type="entry name" value="DUF6597"/>
</dbReference>
<accession>A0A543BTA1</accession>
<evidence type="ECO:0000313" key="5">
    <source>
        <dbReference type="EMBL" id="TQL87966.1"/>
    </source>
</evidence>
<dbReference type="InterPro" id="IPR018060">
    <property type="entry name" value="HTH_AraC"/>
</dbReference>
<evidence type="ECO:0000256" key="3">
    <source>
        <dbReference type="ARBA" id="ARBA00023163"/>
    </source>
</evidence>
<dbReference type="SMART" id="SM00342">
    <property type="entry name" value="HTH_ARAC"/>
    <property type="match status" value="1"/>
</dbReference>
<evidence type="ECO:0000256" key="1">
    <source>
        <dbReference type="ARBA" id="ARBA00023015"/>
    </source>
</evidence>
<organism evidence="5 6">
    <name type="scientific">Actinoallomurus bryophytorum</name>
    <dbReference type="NCBI Taxonomy" id="1490222"/>
    <lineage>
        <taxon>Bacteria</taxon>
        <taxon>Bacillati</taxon>
        <taxon>Actinomycetota</taxon>
        <taxon>Actinomycetes</taxon>
        <taxon>Streptosporangiales</taxon>
        <taxon>Thermomonosporaceae</taxon>
        <taxon>Actinoallomurus</taxon>
    </lineage>
</organism>
<dbReference type="Proteomes" id="UP000316096">
    <property type="component" value="Unassembled WGS sequence"/>
</dbReference>
<sequence>MNGSDTAPPSGAFYREHRPVLPHPLVECSWEQRVDSDAFVQRVLPDACADLIVSTAGEATVVGPATSVQLPRLSGGERLRGLRLRTAAIGPALGLPAYELRDLQVPLRDLFPAREAGRIADQVRRGELPSFLDPGAREPRVERALGGLRRRARVGDIAEDLGMSSRHLRRLVLANTGLEPRTLSRIARFQCFLDLADHTAGPSLADLAARAGYADQAHLAREVRALSGLTPSALLAERRGAA</sequence>
<keyword evidence="3" id="KW-0804">Transcription</keyword>